<evidence type="ECO:0000313" key="2">
    <source>
        <dbReference type="EMBL" id="GFD46953.1"/>
    </source>
</evidence>
<reference evidence="2" key="1">
    <citation type="journal article" date="2019" name="Sci. Rep.">
        <title>Draft genome of Tanacetum cinerariifolium, the natural source of mosquito coil.</title>
        <authorList>
            <person name="Yamashiro T."/>
            <person name="Shiraishi A."/>
            <person name="Satake H."/>
            <person name="Nakayama K."/>
        </authorList>
    </citation>
    <scope>NUCLEOTIDE SEQUENCE</scope>
</reference>
<feature type="compositionally biased region" description="Polar residues" evidence="1">
    <location>
        <begin position="55"/>
        <end position="70"/>
    </location>
</feature>
<feature type="non-terminal residue" evidence="2">
    <location>
        <position position="70"/>
    </location>
</feature>
<name>A0A699WIU2_TANCI</name>
<organism evidence="2">
    <name type="scientific">Tanacetum cinerariifolium</name>
    <name type="common">Dalmatian daisy</name>
    <name type="synonym">Chrysanthemum cinerariifolium</name>
    <dbReference type="NCBI Taxonomy" id="118510"/>
    <lineage>
        <taxon>Eukaryota</taxon>
        <taxon>Viridiplantae</taxon>
        <taxon>Streptophyta</taxon>
        <taxon>Embryophyta</taxon>
        <taxon>Tracheophyta</taxon>
        <taxon>Spermatophyta</taxon>
        <taxon>Magnoliopsida</taxon>
        <taxon>eudicotyledons</taxon>
        <taxon>Gunneridae</taxon>
        <taxon>Pentapetalae</taxon>
        <taxon>asterids</taxon>
        <taxon>campanulids</taxon>
        <taxon>Asterales</taxon>
        <taxon>Asteraceae</taxon>
        <taxon>Asteroideae</taxon>
        <taxon>Anthemideae</taxon>
        <taxon>Anthemidinae</taxon>
        <taxon>Tanacetum</taxon>
    </lineage>
</organism>
<dbReference type="AlphaFoldDB" id="A0A699WIU2"/>
<comment type="caution">
    <text evidence="2">The sequence shown here is derived from an EMBL/GenBank/DDBJ whole genome shotgun (WGS) entry which is preliminary data.</text>
</comment>
<gene>
    <name evidence="2" type="ORF">Tci_918922</name>
</gene>
<protein>
    <submittedName>
        <fullName evidence="2">Uncharacterized protein</fullName>
    </submittedName>
</protein>
<evidence type="ECO:0000256" key="1">
    <source>
        <dbReference type="SAM" id="MobiDB-lite"/>
    </source>
</evidence>
<feature type="compositionally biased region" description="Basic and acidic residues" evidence="1">
    <location>
        <begin position="1"/>
        <end position="11"/>
    </location>
</feature>
<proteinExistence type="predicted"/>
<dbReference type="EMBL" id="BKCJ011687808">
    <property type="protein sequence ID" value="GFD46953.1"/>
    <property type="molecule type" value="Genomic_DNA"/>
</dbReference>
<feature type="region of interest" description="Disordered" evidence="1">
    <location>
        <begin position="1"/>
        <end position="70"/>
    </location>
</feature>
<accession>A0A699WIU2</accession>
<sequence>MYKEREKRSEMESDNVASKIDTGNQDEGQAGPNHGDHDEGQAGPNPVVHDEGHAGSNSGDAAESQPQSSH</sequence>